<feature type="transmembrane region" description="Helical" evidence="10">
    <location>
        <begin position="412"/>
        <end position="434"/>
    </location>
</feature>
<dbReference type="GO" id="GO:0046677">
    <property type="term" value="P:response to antibiotic"/>
    <property type="evidence" value="ECO:0007669"/>
    <property type="project" value="UniProtKB-KW"/>
</dbReference>
<evidence type="ECO:0000256" key="9">
    <source>
        <dbReference type="ARBA" id="ARBA00023251"/>
    </source>
</evidence>
<evidence type="ECO:0000256" key="4">
    <source>
        <dbReference type="ARBA" id="ARBA00022448"/>
    </source>
</evidence>
<feature type="transmembrane region" description="Helical" evidence="10">
    <location>
        <begin position="136"/>
        <end position="153"/>
    </location>
</feature>
<protein>
    <recommendedName>
        <fullName evidence="3">Multidrug export protein MepA</fullName>
    </recommendedName>
</protein>
<keyword evidence="6 10" id="KW-0812">Transmembrane</keyword>
<dbReference type="NCBIfam" id="TIGR00797">
    <property type="entry name" value="matE"/>
    <property type="match status" value="1"/>
</dbReference>
<feature type="transmembrane region" description="Helical" evidence="10">
    <location>
        <begin position="12"/>
        <end position="36"/>
    </location>
</feature>
<proteinExistence type="inferred from homology"/>
<evidence type="ECO:0000256" key="2">
    <source>
        <dbReference type="ARBA" id="ARBA00008417"/>
    </source>
</evidence>
<dbReference type="PIRSF" id="PIRSF006603">
    <property type="entry name" value="DinF"/>
    <property type="match status" value="1"/>
</dbReference>
<sequence length="452" mass="48775">MNKSNSLGEEKVLKLLFRLSTPAIIAMLVSAVYNLVDTFFVGMLNDNGAMGAVSIAFPIFMVVVAVGQTMGVGSGAYISRLLGSKNIDEAKRVAMTSIITSAVVGLLITLTGLVFIDEILTLTGASGSLFDQSKAYLLYILMASVFTILNMNMNNLIRAEGNAMYSMIAISLGALVNVLLDPLLIFTFNMGVAGASMATAIAQGVSTLFLFSYYFTGRSSVGLNLGFFTPKWSIYREILITGLPSFARQFLSSLALALVNVAVIPFGDAAVASIGIILRVTSLGTYVLFGIAQGFQPIVAYNFGAKQVERVKEAIKYAVILSSGFCLLLSGTFIVFARHIIGVFSSHPEVVEMGSRSLIIMITLFVANGFQIIITTLFQSLGHGKQAFILAVSRQGLFFAPAVLILPRFLGFYGVSYSLVIADMLAFLLTFGMYKKLQRDFREAREKGLQFA</sequence>
<feature type="transmembrane region" description="Helical" evidence="10">
    <location>
        <begin position="192"/>
        <end position="215"/>
    </location>
</feature>
<feature type="transmembrane region" description="Helical" evidence="10">
    <location>
        <begin position="165"/>
        <end position="186"/>
    </location>
</feature>
<feature type="transmembrane region" description="Helical" evidence="10">
    <location>
        <begin position="357"/>
        <end position="378"/>
    </location>
</feature>
<dbReference type="InterPro" id="IPR002528">
    <property type="entry name" value="MATE_fam"/>
</dbReference>
<accession>A0A9W6LNK7</accession>
<dbReference type="PANTHER" id="PTHR43823">
    <property type="entry name" value="SPORULATION PROTEIN YKVU"/>
    <property type="match status" value="1"/>
</dbReference>
<dbReference type="InterPro" id="IPR048279">
    <property type="entry name" value="MdtK-like"/>
</dbReference>
<evidence type="ECO:0000256" key="5">
    <source>
        <dbReference type="ARBA" id="ARBA00022475"/>
    </source>
</evidence>
<evidence type="ECO:0000256" key="8">
    <source>
        <dbReference type="ARBA" id="ARBA00023136"/>
    </source>
</evidence>
<evidence type="ECO:0000313" key="12">
    <source>
        <dbReference type="Proteomes" id="UP001144471"/>
    </source>
</evidence>
<dbReference type="Pfam" id="PF01554">
    <property type="entry name" value="MatE"/>
    <property type="match status" value="2"/>
</dbReference>
<organism evidence="11 12">
    <name type="scientific">Propionigenium maris DSM 9537</name>
    <dbReference type="NCBI Taxonomy" id="1123000"/>
    <lineage>
        <taxon>Bacteria</taxon>
        <taxon>Fusobacteriati</taxon>
        <taxon>Fusobacteriota</taxon>
        <taxon>Fusobacteriia</taxon>
        <taxon>Fusobacteriales</taxon>
        <taxon>Fusobacteriaceae</taxon>
        <taxon>Propionigenium</taxon>
    </lineage>
</organism>
<comment type="caution">
    <text evidence="11">The sequence shown here is derived from an EMBL/GenBank/DDBJ whole genome shotgun (WGS) entry which is preliminary data.</text>
</comment>
<dbReference type="Proteomes" id="UP001144471">
    <property type="component" value="Unassembled WGS sequence"/>
</dbReference>
<dbReference type="CDD" id="cd13143">
    <property type="entry name" value="MATE_MepA_like"/>
    <property type="match status" value="1"/>
</dbReference>
<keyword evidence="5" id="KW-1003">Cell membrane</keyword>
<dbReference type="InterPro" id="IPR045070">
    <property type="entry name" value="MATE_MepA-like"/>
</dbReference>
<keyword evidence="7 10" id="KW-1133">Transmembrane helix</keyword>
<dbReference type="EMBL" id="BSDY01000009">
    <property type="protein sequence ID" value="GLI56702.1"/>
    <property type="molecule type" value="Genomic_DNA"/>
</dbReference>
<feature type="transmembrane region" description="Helical" evidence="10">
    <location>
        <begin position="283"/>
        <end position="303"/>
    </location>
</feature>
<dbReference type="RefSeq" id="WP_281836000.1">
    <property type="nucleotide sequence ID" value="NZ_BSDY01000009.1"/>
</dbReference>
<keyword evidence="12" id="KW-1185">Reference proteome</keyword>
<gene>
    <name evidence="11" type="ORF">PM10SUCC1_22160</name>
</gene>
<feature type="transmembrane region" description="Helical" evidence="10">
    <location>
        <begin position="315"/>
        <end position="337"/>
    </location>
</feature>
<feature type="transmembrane region" description="Helical" evidence="10">
    <location>
        <begin position="93"/>
        <end position="116"/>
    </location>
</feature>
<comment type="similarity">
    <text evidence="2">Belongs to the multi antimicrobial extrusion (MATE) (TC 2.A.66.1) family. MepA subfamily.</text>
</comment>
<dbReference type="GO" id="GO:0042910">
    <property type="term" value="F:xenobiotic transmembrane transporter activity"/>
    <property type="evidence" value="ECO:0007669"/>
    <property type="project" value="InterPro"/>
</dbReference>
<feature type="transmembrane region" description="Helical" evidence="10">
    <location>
        <begin position="387"/>
        <end position="406"/>
    </location>
</feature>
<evidence type="ECO:0000256" key="3">
    <source>
        <dbReference type="ARBA" id="ARBA00022106"/>
    </source>
</evidence>
<dbReference type="GO" id="GO:0005886">
    <property type="term" value="C:plasma membrane"/>
    <property type="evidence" value="ECO:0007669"/>
    <property type="project" value="UniProtKB-SubCell"/>
</dbReference>
<keyword evidence="8 10" id="KW-0472">Membrane</keyword>
<name>A0A9W6LNK7_9FUSO</name>
<evidence type="ECO:0000256" key="7">
    <source>
        <dbReference type="ARBA" id="ARBA00022989"/>
    </source>
</evidence>
<dbReference type="AlphaFoldDB" id="A0A9W6LNK7"/>
<reference evidence="11" key="1">
    <citation type="submission" date="2022-12" db="EMBL/GenBank/DDBJ databases">
        <title>Reference genome sequencing for broad-spectrum identification of bacterial and archaeal isolates by mass spectrometry.</title>
        <authorList>
            <person name="Sekiguchi Y."/>
            <person name="Tourlousse D.M."/>
        </authorList>
    </citation>
    <scope>NUCLEOTIDE SEQUENCE</scope>
    <source>
        <strain evidence="11">10succ1</strain>
    </source>
</reference>
<evidence type="ECO:0000256" key="10">
    <source>
        <dbReference type="SAM" id="Phobius"/>
    </source>
</evidence>
<dbReference type="InterPro" id="IPR051327">
    <property type="entry name" value="MATE_MepA_subfamily"/>
</dbReference>
<comment type="subcellular location">
    <subcellularLocation>
        <location evidence="1">Cell membrane</location>
        <topology evidence="1">Multi-pass membrane protein</topology>
    </subcellularLocation>
</comment>
<dbReference type="GO" id="GO:0015297">
    <property type="term" value="F:antiporter activity"/>
    <property type="evidence" value="ECO:0007669"/>
    <property type="project" value="InterPro"/>
</dbReference>
<keyword evidence="9" id="KW-0046">Antibiotic resistance</keyword>
<keyword evidence="4" id="KW-0813">Transport</keyword>
<dbReference type="PANTHER" id="PTHR43823:SF3">
    <property type="entry name" value="MULTIDRUG EXPORT PROTEIN MEPA"/>
    <property type="match status" value="1"/>
</dbReference>
<evidence type="ECO:0000256" key="6">
    <source>
        <dbReference type="ARBA" id="ARBA00022692"/>
    </source>
</evidence>
<evidence type="ECO:0000313" key="11">
    <source>
        <dbReference type="EMBL" id="GLI56702.1"/>
    </source>
</evidence>
<evidence type="ECO:0000256" key="1">
    <source>
        <dbReference type="ARBA" id="ARBA00004651"/>
    </source>
</evidence>
<feature type="transmembrane region" description="Helical" evidence="10">
    <location>
        <begin position="254"/>
        <end position="277"/>
    </location>
</feature>
<feature type="transmembrane region" description="Helical" evidence="10">
    <location>
        <begin position="48"/>
        <end position="72"/>
    </location>
</feature>